<sequence length="55" mass="5334">ADDAFCLKLAPGRLLYPQLLANAERTPASAAGAAAAAGRARRATVAPRGSAGAAG</sequence>
<name>A0A699XBT5_TANCI</name>
<dbReference type="EMBL" id="BKCJ011816507">
    <property type="protein sequence ID" value="GFD55316.1"/>
    <property type="molecule type" value="Genomic_DNA"/>
</dbReference>
<comment type="caution">
    <text evidence="1">The sequence shown here is derived from an EMBL/GenBank/DDBJ whole genome shotgun (WGS) entry which is preliminary data.</text>
</comment>
<dbReference type="AlphaFoldDB" id="A0A699XBT5"/>
<reference evidence="1" key="1">
    <citation type="journal article" date="2019" name="Sci. Rep.">
        <title>Draft genome of Tanacetum cinerariifolium, the natural source of mosquito coil.</title>
        <authorList>
            <person name="Yamashiro T."/>
            <person name="Shiraishi A."/>
            <person name="Satake H."/>
            <person name="Nakayama K."/>
        </authorList>
    </citation>
    <scope>NUCLEOTIDE SEQUENCE</scope>
</reference>
<feature type="non-terminal residue" evidence="1">
    <location>
        <position position="1"/>
    </location>
</feature>
<accession>A0A699XBT5</accession>
<evidence type="ECO:0000313" key="1">
    <source>
        <dbReference type="EMBL" id="GFD55316.1"/>
    </source>
</evidence>
<organism evidence="1">
    <name type="scientific">Tanacetum cinerariifolium</name>
    <name type="common">Dalmatian daisy</name>
    <name type="synonym">Chrysanthemum cinerariifolium</name>
    <dbReference type="NCBI Taxonomy" id="118510"/>
    <lineage>
        <taxon>Eukaryota</taxon>
        <taxon>Viridiplantae</taxon>
        <taxon>Streptophyta</taxon>
        <taxon>Embryophyta</taxon>
        <taxon>Tracheophyta</taxon>
        <taxon>Spermatophyta</taxon>
        <taxon>Magnoliopsida</taxon>
        <taxon>eudicotyledons</taxon>
        <taxon>Gunneridae</taxon>
        <taxon>Pentapetalae</taxon>
        <taxon>asterids</taxon>
        <taxon>campanulids</taxon>
        <taxon>Asterales</taxon>
        <taxon>Asteraceae</taxon>
        <taxon>Asteroideae</taxon>
        <taxon>Anthemideae</taxon>
        <taxon>Anthemidinae</taxon>
        <taxon>Tanacetum</taxon>
    </lineage>
</organism>
<gene>
    <name evidence="1" type="ORF">Tci_927285</name>
</gene>
<proteinExistence type="predicted"/>
<protein>
    <submittedName>
        <fullName evidence="1">Uncharacterized protein</fullName>
    </submittedName>
</protein>